<dbReference type="EMBL" id="JBBPBM010000002">
    <property type="protein sequence ID" value="KAK8597028.1"/>
    <property type="molecule type" value="Genomic_DNA"/>
</dbReference>
<sequence>MLREHLMNALMRLMLIKGLLNEKVHGDQGEQATQPPLHSSSAVIAPSLAAGEGDVVDGFPGNSIAISDVGHSRVLLRDLPLESEHAHEENGTSSVVEKEDAGILLPSDAGDTSTME</sequence>
<feature type="chain" id="PRO_5046616945" evidence="2">
    <location>
        <begin position="27"/>
        <end position="116"/>
    </location>
</feature>
<gene>
    <name evidence="3" type="ORF">V6N12_065505</name>
</gene>
<reference evidence="3 4" key="1">
    <citation type="journal article" date="2024" name="G3 (Bethesda)">
        <title>Genome assembly of Hibiscus sabdariffa L. provides insights into metabolisms of medicinal natural products.</title>
        <authorList>
            <person name="Kim T."/>
        </authorList>
    </citation>
    <scope>NUCLEOTIDE SEQUENCE [LARGE SCALE GENOMIC DNA]</scope>
    <source>
        <strain evidence="3">TK-2024</strain>
        <tissue evidence="3">Old leaves</tissue>
    </source>
</reference>
<evidence type="ECO:0000313" key="3">
    <source>
        <dbReference type="EMBL" id="KAK8597028.1"/>
    </source>
</evidence>
<feature type="region of interest" description="Disordered" evidence="1">
    <location>
        <begin position="80"/>
        <end position="116"/>
    </location>
</feature>
<feature type="compositionally biased region" description="Basic and acidic residues" evidence="1">
    <location>
        <begin position="80"/>
        <end position="101"/>
    </location>
</feature>
<evidence type="ECO:0000256" key="2">
    <source>
        <dbReference type="SAM" id="SignalP"/>
    </source>
</evidence>
<dbReference type="Proteomes" id="UP001472677">
    <property type="component" value="Unassembled WGS sequence"/>
</dbReference>
<keyword evidence="2" id="KW-0732">Signal</keyword>
<name>A0ABR2G945_9ROSI</name>
<accession>A0ABR2G945</accession>
<proteinExistence type="predicted"/>
<feature type="signal peptide" evidence="2">
    <location>
        <begin position="1"/>
        <end position="26"/>
    </location>
</feature>
<evidence type="ECO:0000256" key="1">
    <source>
        <dbReference type="SAM" id="MobiDB-lite"/>
    </source>
</evidence>
<protein>
    <submittedName>
        <fullName evidence="3">Uncharacterized protein</fullName>
    </submittedName>
</protein>
<evidence type="ECO:0000313" key="4">
    <source>
        <dbReference type="Proteomes" id="UP001472677"/>
    </source>
</evidence>
<comment type="caution">
    <text evidence="3">The sequence shown here is derived from an EMBL/GenBank/DDBJ whole genome shotgun (WGS) entry which is preliminary data.</text>
</comment>
<keyword evidence="4" id="KW-1185">Reference proteome</keyword>
<organism evidence="3 4">
    <name type="scientific">Hibiscus sabdariffa</name>
    <name type="common">roselle</name>
    <dbReference type="NCBI Taxonomy" id="183260"/>
    <lineage>
        <taxon>Eukaryota</taxon>
        <taxon>Viridiplantae</taxon>
        <taxon>Streptophyta</taxon>
        <taxon>Embryophyta</taxon>
        <taxon>Tracheophyta</taxon>
        <taxon>Spermatophyta</taxon>
        <taxon>Magnoliopsida</taxon>
        <taxon>eudicotyledons</taxon>
        <taxon>Gunneridae</taxon>
        <taxon>Pentapetalae</taxon>
        <taxon>rosids</taxon>
        <taxon>malvids</taxon>
        <taxon>Malvales</taxon>
        <taxon>Malvaceae</taxon>
        <taxon>Malvoideae</taxon>
        <taxon>Hibiscus</taxon>
    </lineage>
</organism>